<evidence type="ECO:0000313" key="3">
    <source>
        <dbReference type="Proteomes" id="UP000262583"/>
    </source>
</evidence>
<dbReference type="GO" id="GO:0016491">
    <property type="term" value="F:oxidoreductase activity"/>
    <property type="evidence" value="ECO:0007669"/>
    <property type="project" value="InterPro"/>
</dbReference>
<dbReference type="GO" id="GO:0010181">
    <property type="term" value="F:FMN binding"/>
    <property type="evidence" value="ECO:0007669"/>
    <property type="project" value="TreeGrafter"/>
</dbReference>
<dbReference type="KEGG" id="schv:BRCON_1691"/>
<proteinExistence type="predicted"/>
<name>A0A2Z4Y6K4_SUMC1</name>
<dbReference type="InterPro" id="IPR050712">
    <property type="entry name" value="NAD(P)H-dep_reductase"/>
</dbReference>
<dbReference type="AlphaFoldDB" id="A0A2Z4Y6K4"/>
<dbReference type="InterPro" id="IPR005025">
    <property type="entry name" value="FMN_Rdtase-like_dom"/>
</dbReference>
<dbReference type="PANTHER" id="PTHR30543:SF21">
    <property type="entry name" value="NAD(P)H-DEPENDENT FMN REDUCTASE LOT6"/>
    <property type="match status" value="1"/>
</dbReference>
<evidence type="ECO:0000313" key="2">
    <source>
        <dbReference type="EMBL" id="AXA36468.1"/>
    </source>
</evidence>
<sequence length="197" mass="21684">MARILGISGSLREGSHAHVLVRLALDAARKAGAEVELLDLREWFLPLFEAHKSYGDHPIVSKVVQKIRDAEGYIVGSPEYHASMSGALKNLFDFVYTELSGKLFGLVIATGGSQGVACADNLRACIHSCHGWTLPYIAAARLADFDEQGNLRNEQVRDRLERIGRDVAIYAPLLWQQFKADQALPPGPTRGFAEWAL</sequence>
<dbReference type="Pfam" id="PF03358">
    <property type="entry name" value="FMN_red"/>
    <property type="match status" value="1"/>
</dbReference>
<protein>
    <submittedName>
        <fullName evidence="2">NADPH-dependent FMN reductase</fullName>
    </submittedName>
</protein>
<reference evidence="2 3" key="1">
    <citation type="submission" date="2018-05" db="EMBL/GenBank/DDBJ databases">
        <title>A metagenomic window into the 2 km-deep terrestrial subsurface aquifer revealed taxonomically and functionally diverse microbial community comprising novel uncultured bacterial lineages.</title>
        <authorList>
            <person name="Kadnikov V.V."/>
            <person name="Mardanov A.V."/>
            <person name="Beletsky A.V."/>
            <person name="Banks D."/>
            <person name="Pimenov N.V."/>
            <person name="Frank Y.A."/>
            <person name="Karnachuk O.V."/>
            <person name="Ravin N.V."/>
        </authorList>
    </citation>
    <scope>NUCLEOTIDE SEQUENCE [LARGE SCALE GENOMIC DNA]</scope>
    <source>
        <strain evidence="2">BY</strain>
    </source>
</reference>
<dbReference type="InterPro" id="IPR029039">
    <property type="entry name" value="Flavoprotein-like_sf"/>
</dbReference>
<accession>A0A2Z4Y6K4</accession>
<evidence type="ECO:0000259" key="1">
    <source>
        <dbReference type="Pfam" id="PF03358"/>
    </source>
</evidence>
<feature type="domain" description="NADPH-dependent FMN reductase-like" evidence="1">
    <location>
        <begin position="3"/>
        <end position="136"/>
    </location>
</feature>
<gene>
    <name evidence="2" type="ORF">BRCON_1691</name>
</gene>
<dbReference type="Gene3D" id="3.40.50.360">
    <property type="match status" value="1"/>
</dbReference>
<dbReference type="EMBL" id="CP030759">
    <property type="protein sequence ID" value="AXA36468.1"/>
    <property type="molecule type" value="Genomic_DNA"/>
</dbReference>
<dbReference type="Proteomes" id="UP000262583">
    <property type="component" value="Chromosome"/>
</dbReference>
<dbReference type="PANTHER" id="PTHR30543">
    <property type="entry name" value="CHROMATE REDUCTASE"/>
    <property type="match status" value="1"/>
</dbReference>
<dbReference type="GO" id="GO:0005829">
    <property type="term" value="C:cytosol"/>
    <property type="evidence" value="ECO:0007669"/>
    <property type="project" value="TreeGrafter"/>
</dbReference>
<organism evidence="2 3">
    <name type="scientific">Sumerlaea chitinivorans</name>
    <dbReference type="NCBI Taxonomy" id="2250252"/>
    <lineage>
        <taxon>Bacteria</taxon>
        <taxon>Candidatus Sumerlaeota</taxon>
        <taxon>Candidatus Sumerlaeia</taxon>
        <taxon>Candidatus Sumerlaeales</taxon>
        <taxon>Candidatus Sumerlaeaceae</taxon>
        <taxon>Candidatus Sumerlaea</taxon>
    </lineage>
</organism>
<dbReference type="SUPFAM" id="SSF52218">
    <property type="entry name" value="Flavoproteins"/>
    <property type="match status" value="1"/>
</dbReference>